<sequence>RGSLGLDVAAAIDVTLTDTTVHSIPTGINGPLTEDNNNIGALLIGRSSAGLKGLIVLPGVIDADYTGEIKVVAFTLCPPLVINKGTRMAQLMLYEHHPTGNEHSLPPRGNQGFGFTGDRVASLVQRMQKRPMITVKLTCNNYSCSITAMLDTGADVTIFA</sequence>
<evidence type="ECO:0000256" key="2">
    <source>
        <dbReference type="ARBA" id="ARBA00022750"/>
    </source>
</evidence>
<dbReference type="PROSITE" id="PS00141">
    <property type="entry name" value="ASP_PROTEASE"/>
    <property type="match status" value="1"/>
</dbReference>
<dbReference type="InterPro" id="IPR001995">
    <property type="entry name" value="Peptidase_A2_cat"/>
</dbReference>
<organism evidence="5 6">
    <name type="scientific">Mionectes macconnelli</name>
    <name type="common">McConnell's flycatcher</name>
    <dbReference type="NCBI Taxonomy" id="254557"/>
    <lineage>
        <taxon>Eukaryota</taxon>
        <taxon>Metazoa</taxon>
        <taxon>Chordata</taxon>
        <taxon>Craniata</taxon>
        <taxon>Vertebrata</taxon>
        <taxon>Euteleostomi</taxon>
        <taxon>Archelosauria</taxon>
        <taxon>Archosauria</taxon>
        <taxon>Dinosauria</taxon>
        <taxon>Saurischia</taxon>
        <taxon>Theropoda</taxon>
        <taxon>Coelurosauria</taxon>
        <taxon>Aves</taxon>
        <taxon>Neognathae</taxon>
        <taxon>Neoaves</taxon>
        <taxon>Telluraves</taxon>
        <taxon>Australaves</taxon>
        <taxon>Passeriformes</taxon>
        <taxon>Tyrannidae</taxon>
        <taxon>Mionectes</taxon>
    </lineage>
</organism>
<feature type="non-terminal residue" evidence="5">
    <location>
        <position position="1"/>
    </location>
</feature>
<keyword evidence="6" id="KW-1185">Reference proteome</keyword>
<dbReference type="Pfam" id="PF00077">
    <property type="entry name" value="RVP"/>
    <property type="match status" value="1"/>
</dbReference>
<dbReference type="PANTHER" id="PTHR19422">
    <property type="entry name" value="GAG RETROVIRAL POLYPROTEIN"/>
    <property type="match status" value="1"/>
</dbReference>
<evidence type="ECO:0000313" key="6">
    <source>
        <dbReference type="Proteomes" id="UP000525714"/>
    </source>
</evidence>
<dbReference type="SUPFAM" id="SSF50630">
    <property type="entry name" value="Acid proteases"/>
    <property type="match status" value="1"/>
</dbReference>
<dbReference type="GO" id="GO:0004190">
    <property type="term" value="F:aspartic-type endopeptidase activity"/>
    <property type="evidence" value="ECO:0007669"/>
    <property type="project" value="UniProtKB-KW"/>
</dbReference>
<feature type="non-terminal residue" evidence="5">
    <location>
        <position position="160"/>
    </location>
</feature>
<dbReference type="AlphaFoldDB" id="A0A7K5KER8"/>
<feature type="domain" description="Peptidase A2" evidence="4">
    <location>
        <begin position="146"/>
        <end position="160"/>
    </location>
</feature>
<dbReference type="InterPro" id="IPR029054">
    <property type="entry name" value="dUTPase-like"/>
</dbReference>
<dbReference type="InterPro" id="IPR021109">
    <property type="entry name" value="Peptidase_aspartic_dom_sf"/>
</dbReference>
<reference evidence="5 6" key="1">
    <citation type="submission" date="2019-09" db="EMBL/GenBank/DDBJ databases">
        <title>Bird 10,000 Genomes (B10K) Project - Family phase.</title>
        <authorList>
            <person name="Zhang G."/>
        </authorList>
    </citation>
    <scope>NUCLEOTIDE SEQUENCE [LARGE SCALE GENOMIC DNA]</scope>
    <source>
        <strain evidence="5">B10K-DU-003-16</strain>
        <tissue evidence="5">Mixed tissue sample</tissue>
    </source>
</reference>
<evidence type="ECO:0000259" key="4">
    <source>
        <dbReference type="PROSITE" id="PS50175"/>
    </source>
</evidence>
<dbReference type="CDD" id="cd07557">
    <property type="entry name" value="trimeric_dUTPase"/>
    <property type="match status" value="1"/>
</dbReference>
<name>A0A7K5KER8_9TYRA</name>
<dbReference type="SUPFAM" id="SSF51283">
    <property type="entry name" value="dUTPase-like"/>
    <property type="match status" value="1"/>
</dbReference>
<dbReference type="InterPro" id="IPR018061">
    <property type="entry name" value="Retropepsins"/>
</dbReference>
<evidence type="ECO:0000256" key="1">
    <source>
        <dbReference type="ARBA" id="ARBA00022670"/>
    </source>
</evidence>
<evidence type="ECO:0000313" key="5">
    <source>
        <dbReference type="EMBL" id="NWT04760.1"/>
    </source>
</evidence>
<protein>
    <submittedName>
        <fullName evidence="5">POK9 protein</fullName>
    </submittedName>
</protein>
<dbReference type="InterPro" id="IPR033704">
    <property type="entry name" value="dUTPase_trimeric"/>
</dbReference>
<keyword evidence="2" id="KW-0064">Aspartyl protease</keyword>
<dbReference type="Gene3D" id="2.70.40.10">
    <property type="match status" value="1"/>
</dbReference>
<dbReference type="Gene3D" id="2.40.70.10">
    <property type="entry name" value="Acid Proteases"/>
    <property type="match status" value="1"/>
</dbReference>
<dbReference type="Proteomes" id="UP000525714">
    <property type="component" value="Unassembled WGS sequence"/>
</dbReference>
<dbReference type="InterPro" id="IPR036157">
    <property type="entry name" value="dUTPase-like_sf"/>
</dbReference>
<comment type="caution">
    <text evidence="5">The sequence shown here is derived from an EMBL/GenBank/DDBJ whole genome shotgun (WGS) entry which is preliminary data.</text>
</comment>
<dbReference type="InterPro" id="IPR001969">
    <property type="entry name" value="Aspartic_peptidase_AS"/>
</dbReference>
<dbReference type="EMBL" id="VYZC01000721">
    <property type="protein sequence ID" value="NWT04760.1"/>
    <property type="molecule type" value="Genomic_DNA"/>
</dbReference>
<dbReference type="PANTHER" id="PTHR19422:SF123">
    <property type="entry name" value="RT1 CLASS I, LOCUS CE15"/>
    <property type="match status" value="1"/>
</dbReference>
<dbReference type="GO" id="GO:0006508">
    <property type="term" value="P:proteolysis"/>
    <property type="evidence" value="ECO:0007669"/>
    <property type="project" value="UniProtKB-KW"/>
</dbReference>
<gene>
    <name evidence="5" type="primary">Ervk9_3</name>
    <name evidence="5" type="ORF">MIOMAC_R04246</name>
</gene>
<evidence type="ECO:0000256" key="3">
    <source>
        <dbReference type="ARBA" id="ARBA00022801"/>
    </source>
</evidence>
<dbReference type="PROSITE" id="PS50175">
    <property type="entry name" value="ASP_PROT_RETROV"/>
    <property type="match status" value="1"/>
</dbReference>
<dbReference type="InterPro" id="IPR051592">
    <property type="entry name" value="HERV-K_Pro_peptidase_A2"/>
</dbReference>
<dbReference type="Pfam" id="PF00692">
    <property type="entry name" value="dUTPase"/>
    <property type="match status" value="1"/>
</dbReference>
<proteinExistence type="predicted"/>
<keyword evidence="3" id="KW-0378">Hydrolase</keyword>
<accession>A0A7K5KER8</accession>
<keyword evidence="1" id="KW-0645">Protease</keyword>